<dbReference type="PANTHER" id="PTHR22604:SF105">
    <property type="entry name" value="TRANS-1,2-DIHYDROBENZENE-1,2-DIOL DEHYDROGENASE"/>
    <property type="match status" value="1"/>
</dbReference>
<reference evidence="5" key="1">
    <citation type="submission" date="2006-10" db="EMBL/GenBank/DDBJ databases">
        <title>Complete sequence of Solibacter usitatus Ellin6076.</title>
        <authorList>
            <consortium name="US DOE Joint Genome Institute"/>
            <person name="Copeland A."/>
            <person name="Lucas S."/>
            <person name="Lapidus A."/>
            <person name="Barry K."/>
            <person name="Detter J.C."/>
            <person name="Glavina del Rio T."/>
            <person name="Hammon N."/>
            <person name="Israni S."/>
            <person name="Dalin E."/>
            <person name="Tice H."/>
            <person name="Pitluck S."/>
            <person name="Thompson L.S."/>
            <person name="Brettin T."/>
            <person name="Bruce D."/>
            <person name="Han C."/>
            <person name="Tapia R."/>
            <person name="Gilna P."/>
            <person name="Schmutz J."/>
            <person name="Larimer F."/>
            <person name="Land M."/>
            <person name="Hauser L."/>
            <person name="Kyrpides N."/>
            <person name="Mikhailova N."/>
            <person name="Janssen P.H."/>
            <person name="Kuske C.R."/>
            <person name="Richardson P."/>
        </authorList>
    </citation>
    <scope>NUCLEOTIDE SEQUENCE</scope>
    <source>
        <strain evidence="5">Ellin6076</strain>
    </source>
</reference>
<dbReference type="InterPro" id="IPR008354">
    <property type="entry name" value="Glc-Fru_OxRdtase_bac"/>
</dbReference>
<evidence type="ECO:0000256" key="2">
    <source>
        <dbReference type="ARBA" id="ARBA00023002"/>
    </source>
</evidence>
<feature type="domain" description="Gfo/Idh/MocA-like oxidoreductase N-terminal" evidence="3">
    <location>
        <begin position="28"/>
        <end position="151"/>
    </location>
</feature>
<dbReference type="STRING" id="234267.Acid_5142"/>
<dbReference type="FunCoup" id="Q01W68">
    <property type="interactions" value="141"/>
</dbReference>
<evidence type="ECO:0000259" key="4">
    <source>
        <dbReference type="Pfam" id="PF22725"/>
    </source>
</evidence>
<dbReference type="InterPro" id="IPR000683">
    <property type="entry name" value="Gfo/Idh/MocA-like_OxRdtase_N"/>
</dbReference>
<proteinExistence type="inferred from homology"/>
<keyword evidence="2" id="KW-0560">Oxidoreductase</keyword>
<dbReference type="SUPFAM" id="SSF51735">
    <property type="entry name" value="NAD(P)-binding Rossmann-fold domains"/>
    <property type="match status" value="1"/>
</dbReference>
<dbReference type="Gene3D" id="3.40.50.720">
    <property type="entry name" value="NAD(P)-binding Rossmann-like Domain"/>
    <property type="match status" value="1"/>
</dbReference>
<dbReference type="GO" id="GO:0016491">
    <property type="term" value="F:oxidoreductase activity"/>
    <property type="evidence" value="ECO:0007669"/>
    <property type="project" value="UniProtKB-KW"/>
</dbReference>
<dbReference type="AlphaFoldDB" id="Q01W68"/>
<dbReference type="Pfam" id="PF22725">
    <property type="entry name" value="GFO_IDH_MocA_C3"/>
    <property type="match status" value="1"/>
</dbReference>
<name>Q01W68_SOLUE</name>
<dbReference type="HOGENOM" id="CLU_023194_5_1_0"/>
<evidence type="ECO:0000256" key="1">
    <source>
        <dbReference type="ARBA" id="ARBA00010928"/>
    </source>
</evidence>
<protein>
    <submittedName>
        <fullName evidence="5">Oxidoreductase domain protein</fullName>
    </submittedName>
</protein>
<feature type="domain" description="GFO/IDH/MocA-like oxidoreductase" evidence="4">
    <location>
        <begin position="161"/>
        <end position="279"/>
    </location>
</feature>
<dbReference type="Pfam" id="PF01408">
    <property type="entry name" value="GFO_IDH_MocA"/>
    <property type="match status" value="1"/>
</dbReference>
<dbReference type="GO" id="GO:0000166">
    <property type="term" value="F:nucleotide binding"/>
    <property type="evidence" value="ECO:0007669"/>
    <property type="project" value="InterPro"/>
</dbReference>
<dbReference type="EMBL" id="CP000473">
    <property type="protein sequence ID" value="ABJ86097.1"/>
    <property type="molecule type" value="Genomic_DNA"/>
</dbReference>
<dbReference type="InterPro" id="IPR050984">
    <property type="entry name" value="Gfo/Idh/MocA_domain"/>
</dbReference>
<dbReference type="KEGG" id="sus:Acid_5142"/>
<dbReference type="eggNOG" id="COG0673">
    <property type="taxonomic scope" value="Bacteria"/>
</dbReference>
<evidence type="ECO:0000313" key="5">
    <source>
        <dbReference type="EMBL" id="ABJ86097.1"/>
    </source>
</evidence>
<comment type="similarity">
    <text evidence="1">Belongs to the Gfo/Idh/MocA family.</text>
</comment>
<dbReference type="PANTHER" id="PTHR22604">
    <property type="entry name" value="OXIDOREDUCTASES"/>
    <property type="match status" value="1"/>
</dbReference>
<sequence length="355" mass="39047" precursor="true">MKISRREFAGVMAGTPALRAQQEERKVGYAMVGLGRISMQHLAPSLKVSKIAKVTALVSGHREKAEKMAADYGIPAKNIYSYENYDAIADNPDIDAVYVALPNSMHAEYTIRAAKAGKHVLCEKPMATTVADAQAMIDACRQANRKLMIAYRCQFEPATLRAVELIRSGKLGKIQGIESANGFNIRAGEWRLNMKLAGGGPLMDMGVYSLNACRFLTGEEPADIKANWSVIDQDGRFGEVEENIGWTMRFPSGTVASCNTTYGANMPGFYRVHGSKGMLHMEPAFGYEGLHLTARIQGEPPIDELNTEKDPAQFTREADHLANAILHDGELRAGGEEGLRDMKLMMEIYRSCGRH</sequence>
<dbReference type="PRINTS" id="PR01775">
    <property type="entry name" value="GLFROXRDTASE"/>
</dbReference>
<dbReference type="Gene3D" id="3.30.360.10">
    <property type="entry name" value="Dihydrodipicolinate Reductase, domain 2"/>
    <property type="match status" value="1"/>
</dbReference>
<dbReference type="InParanoid" id="Q01W68"/>
<dbReference type="InterPro" id="IPR036291">
    <property type="entry name" value="NAD(P)-bd_dom_sf"/>
</dbReference>
<dbReference type="OrthoDB" id="9815825at2"/>
<gene>
    <name evidence="5" type="ordered locus">Acid_5142</name>
</gene>
<dbReference type="SUPFAM" id="SSF55347">
    <property type="entry name" value="Glyceraldehyde-3-phosphate dehydrogenase-like, C-terminal domain"/>
    <property type="match status" value="1"/>
</dbReference>
<organism evidence="5">
    <name type="scientific">Solibacter usitatus (strain Ellin6076)</name>
    <dbReference type="NCBI Taxonomy" id="234267"/>
    <lineage>
        <taxon>Bacteria</taxon>
        <taxon>Pseudomonadati</taxon>
        <taxon>Acidobacteriota</taxon>
        <taxon>Terriglobia</taxon>
        <taxon>Bryobacterales</taxon>
        <taxon>Solibacteraceae</taxon>
        <taxon>Candidatus Solibacter</taxon>
    </lineage>
</organism>
<dbReference type="InterPro" id="IPR055170">
    <property type="entry name" value="GFO_IDH_MocA-like_dom"/>
</dbReference>
<evidence type="ECO:0000259" key="3">
    <source>
        <dbReference type="Pfam" id="PF01408"/>
    </source>
</evidence>
<accession>Q01W68</accession>